<evidence type="ECO:0000256" key="1">
    <source>
        <dbReference type="SAM" id="MobiDB-lite"/>
    </source>
</evidence>
<feature type="compositionally biased region" description="Basic and acidic residues" evidence="1">
    <location>
        <begin position="346"/>
        <end position="360"/>
    </location>
</feature>
<comment type="caution">
    <text evidence="2">The sequence shown here is derived from an EMBL/GenBank/DDBJ whole genome shotgun (WGS) entry which is preliminary data.</text>
</comment>
<evidence type="ECO:0000313" key="3">
    <source>
        <dbReference type="Proteomes" id="UP001485043"/>
    </source>
</evidence>
<reference evidence="2 3" key="1">
    <citation type="journal article" date="2024" name="Nat. Commun.">
        <title>Phylogenomics reveals the evolutionary origins of lichenization in chlorophyte algae.</title>
        <authorList>
            <person name="Puginier C."/>
            <person name="Libourel C."/>
            <person name="Otte J."/>
            <person name="Skaloud P."/>
            <person name="Haon M."/>
            <person name="Grisel S."/>
            <person name="Petersen M."/>
            <person name="Berrin J.G."/>
            <person name="Delaux P.M."/>
            <person name="Dal Grande F."/>
            <person name="Keller J."/>
        </authorList>
    </citation>
    <scope>NUCLEOTIDE SEQUENCE [LARGE SCALE GENOMIC DNA]</scope>
    <source>
        <strain evidence="2 3">SAG 2523</strain>
    </source>
</reference>
<organism evidence="2 3">
    <name type="scientific">Apatococcus fuscideae</name>
    <dbReference type="NCBI Taxonomy" id="2026836"/>
    <lineage>
        <taxon>Eukaryota</taxon>
        <taxon>Viridiplantae</taxon>
        <taxon>Chlorophyta</taxon>
        <taxon>core chlorophytes</taxon>
        <taxon>Trebouxiophyceae</taxon>
        <taxon>Chlorellales</taxon>
        <taxon>Chlorellaceae</taxon>
        <taxon>Apatococcus</taxon>
    </lineage>
</organism>
<accession>A0AAW1SNX0</accession>
<dbReference type="EMBL" id="JALJOV010001264">
    <property type="protein sequence ID" value="KAK9850963.1"/>
    <property type="molecule type" value="Genomic_DNA"/>
</dbReference>
<protein>
    <submittedName>
        <fullName evidence="2">Uncharacterized protein</fullName>
    </submittedName>
</protein>
<feature type="compositionally biased region" description="Basic residues" evidence="1">
    <location>
        <begin position="305"/>
        <end position="320"/>
    </location>
</feature>
<gene>
    <name evidence="2" type="ORF">WJX84_007217</name>
</gene>
<feature type="region of interest" description="Disordered" evidence="1">
    <location>
        <begin position="219"/>
        <end position="280"/>
    </location>
</feature>
<feature type="non-terminal residue" evidence="2">
    <location>
        <position position="425"/>
    </location>
</feature>
<evidence type="ECO:0000313" key="2">
    <source>
        <dbReference type="EMBL" id="KAK9850963.1"/>
    </source>
</evidence>
<dbReference type="AlphaFoldDB" id="A0AAW1SNX0"/>
<sequence>MTRLAHQKQLDQRSEAEQKVHTVTLLLNGLRRKHEQQLAEADEQPKLEAAPIGKAVQKLSGSARKELDAGLQAMGADPKLSECARKDWERSRLATLAERFFNPAKNAGLPRWAYTSDVHRCLEAAQAANFEDKSRMEQESWVEHKHAHLEGEIKAVVAVTPDMGDLIALFKIWAPGVMAEICHHSLLLALPDNLELAASSSTVGEALAELTKFAADDLSEHAPSEAEAGAEQPEAATPHSPGSEASSLEGSMRSCLRDLGTPQASSPDGQCGDAKAPANGWHEPEEYMAEMPQEQAAVEPDTGHPSKKAAKNKKKKKRKPQQQQKASAADDEGDDALLEAAALDAMEERRRVEAEAEKPLKGPPQAQRDPLLQLWAMKGSQLFADVLQVPRPGPGDHMPLLGAESSKEDFAVLLAELTALLTPEE</sequence>
<name>A0AAW1SNX0_9CHLO</name>
<feature type="compositionally biased region" description="Low complexity" evidence="1">
    <location>
        <begin position="225"/>
        <end position="238"/>
    </location>
</feature>
<proteinExistence type="predicted"/>
<keyword evidence="3" id="KW-1185">Reference proteome</keyword>
<dbReference type="Proteomes" id="UP001485043">
    <property type="component" value="Unassembled WGS sequence"/>
</dbReference>
<feature type="region of interest" description="Disordered" evidence="1">
    <location>
        <begin position="292"/>
        <end position="367"/>
    </location>
</feature>